<reference evidence="2" key="1">
    <citation type="submission" date="2020-05" db="UniProtKB">
        <authorList>
            <consortium name="EnsemblMetazoa"/>
        </authorList>
    </citation>
    <scope>IDENTIFICATION</scope>
    <source>
        <strain evidence="2">Jacobina</strain>
    </source>
</reference>
<feature type="compositionally biased region" description="Polar residues" evidence="1">
    <location>
        <begin position="317"/>
        <end position="331"/>
    </location>
</feature>
<feature type="region of interest" description="Disordered" evidence="1">
    <location>
        <begin position="1"/>
        <end position="36"/>
    </location>
</feature>
<feature type="compositionally biased region" description="Low complexity" evidence="1">
    <location>
        <begin position="347"/>
        <end position="359"/>
    </location>
</feature>
<protein>
    <recommendedName>
        <fullName evidence="4">Mixed-lineage leukemia protein</fullName>
    </recommendedName>
</protein>
<evidence type="ECO:0000313" key="3">
    <source>
        <dbReference type="Proteomes" id="UP000092461"/>
    </source>
</evidence>
<feature type="region of interest" description="Disordered" evidence="1">
    <location>
        <begin position="482"/>
        <end position="530"/>
    </location>
</feature>
<proteinExistence type="predicted"/>
<dbReference type="EMBL" id="AJWK01026897">
    <property type="status" value="NOT_ANNOTATED_CDS"/>
    <property type="molecule type" value="Genomic_DNA"/>
</dbReference>
<evidence type="ECO:0008006" key="4">
    <source>
        <dbReference type="Google" id="ProtNLM"/>
    </source>
</evidence>
<keyword evidence="3" id="KW-1185">Reference proteome</keyword>
<dbReference type="InterPro" id="IPR049773">
    <property type="entry name" value="AF10-like_CC"/>
</dbReference>
<feature type="region of interest" description="Disordered" evidence="1">
    <location>
        <begin position="155"/>
        <end position="180"/>
    </location>
</feature>
<feature type="region of interest" description="Disordered" evidence="1">
    <location>
        <begin position="314"/>
        <end position="359"/>
    </location>
</feature>
<dbReference type="VEuPathDB" id="VectorBase:LLOJ008018"/>
<feature type="region of interest" description="Disordered" evidence="1">
    <location>
        <begin position="52"/>
        <end position="73"/>
    </location>
</feature>
<feature type="region of interest" description="Disordered" evidence="1">
    <location>
        <begin position="578"/>
        <end position="631"/>
    </location>
</feature>
<accession>A0A1B0CT19</accession>
<feature type="compositionally biased region" description="Low complexity" evidence="1">
    <location>
        <begin position="1"/>
        <end position="17"/>
    </location>
</feature>
<feature type="compositionally biased region" description="Polar residues" evidence="1">
    <location>
        <begin position="52"/>
        <end position="66"/>
    </location>
</feature>
<dbReference type="EMBL" id="AJWK01026898">
    <property type="status" value="NOT_ANNOTATED_CDS"/>
    <property type="molecule type" value="Genomic_DNA"/>
</dbReference>
<feature type="region of interest" description="Disordered" evidence="1">
    <location>
        <begin position="407"/>
        <end position="442"/>
    </location>
</feature>
<dbReference type="AlphaFoldDB" id="A0A1B0CT19"/>
<name>A0A1B0CT19_LUTLO</name>
<dbReference type="CDD" id="cd20901">
    <property type="entry name" value="CC_AF10"/>
    <property type="match status" value="1"/>
</dbReference>
<organism evidence="2 3">
    <name type="scientific">Lutzomyia longipalpis</name>
    <name type="common">Sand fly</name>
    <dbReference type="NCBI Taxonomy" id="7200"/>
    <lineage>
        <taxon>Eukaryota</taxon>
        <taxon>Metazoa</taxon>
        <taxon>Ecdysozoa</taxon>
        <taxon>Arthropoda</taxon>
        <taxon>Hexapoda</taxon>
        <taxon>Insecta</taxon>
        <taxon>Pterygota</taxon>
        <taxon>Neoptera</taxon>
        <taxon>Endopterygota</taxon>
        <taxon>Diptera</taxon>
        <taxon>Nematocera</taxon>
        <taxon>Psychodoidea</taxon>
        <taxon>Psychodidae</taxon>
        <taxon>Lutzomyia</taxon>
        <taxon>Lutzomyia</taxon>
    </lineage>
</organism>
<dbReference type="EMBL" id="AJWK01026899">
    <property type="status" value="NOT_ANNOTATED_CDS"/>
    <property type="molecule type" value="Genomic_DNA"/>
</dbReference>
<feature type="region of interest" description="Disordered" evidence="1">
    <location>
        <begin position="254"/>
        <end position="274"/>
    </location>
</feature>
<dbReference type="VEuPathDB" id="VectorBase:LLONM1_010124"/>
<dbReference type="Proteomes" id="UP000092461">
    <property type="component" value="Unassembled WGS sequence"/>
</dbReference>
<feature type="compositionally biased region" description="Basic and acidic residues" evidence="1">
    <location>
        <begin position="23"/>
        <end position="36"/>
    </location>
</feature>
<evidence type="ECO:0000313" key="2">
    <source>
        <dbReference type="EnsemblMetazoa" id="LLOJ008018-PA"/>
    </source>
</evidence>
<feature type="compositionally biased region" description="Basic residues" evidence="1">
    <location>
        <begin position="335"/>
        <end position="346"/>
    </location>
</feature>
<sequence length="726" mass="75367">FGSDSSKGSTSSVSSTVAKKRKADTGKATSEDSNKDLIKDVSVTLIPLSSVRTETATSSPSLQGTHDGNLGNPLMASSATTLAMSKQHIMGTQQPLVVQPATSIIKPPIMKDVGDLGRVQSSVSPFAAVSAPPETTTQSIRVSVPLSTASVAGISLPTSNNNSSSSSSVGLMSPSTSTATSHGSLFQQALHNRSVEQVGAFGMAAARMGQQQQQQQQMVGSRASPIVQVPSAHPNVILHQATLERQSPLVQTASASPHLPHTPVMEQSAPPAGSVTTAMQNLSPSMHGQLIASANVAAVHQSDSGMLKITYEKQAQPRVTPTPMQDEPQQLSGRRSSKSRSSKKRPTSASSSSSASACSKNLVKFDSTTECTFSLTNSHAAAAAGLNHGGDLMGGAGMTFGVEPQVAAKAPRAATRAQMSDTPPPHSTSRTPDTSTNFGTASAASATSFGGLKFTYESQPGTSAATTPAGASMVATSTAPAVLLPKDSPPSSPGSEAGGASTRKRSRKQATTTTSQQPPVQQQQQQESKEQLKIFQNGIHVTHMLGNQLNPASSVAQKMSDQLHMEIEAHSVYTAPAMDTSPQLVGPPFPGKQAPYTSSKATASQQGPPSLTTMLGAGSGSSSGSGTTPQSLEQLLERQWEQGSQFLMEQAQHFDIASLLSCLHQLQTENVRLEEHVNNLVARRDHLLAVNARLAIPLSNPNAVTGQVQFNSMNVNGPTEVAVSAA</sequence>
<feature type="compositionally biased region" description="Low complexity" evidence="1">
    <location>
        <begin position="407"/>
        <end position="417"/>
    </location>
</feature>
<dbReference type="EnsemblMetazoa" id="LLOJ008018-RA">
    <property type="protein sequence ID" value="LLOJ008018-PA"/>
    <property type="gene ID" value="LLOJ008018"/>
</dbReference>
<evidence type="ECO:0000256" key="1">
    <source>
        <dbReference type="SAM" id="MobiDB-lite"/>
    </source>
</evidence>
<feature type="compositionally biased region" description="Low complexity" evidence="1">
    <location>
        <begin position="155"/>
        <end position="178"/>
    </location>
</feature>
<feature type="compositionally biased region" description="Polar residues" evidence="1">
    <location>
        <begin position="595"/>
        <end position="613"/>
    </location>
</feature>
<feature type="compositionally biased region" description="Low complexity" evidence="1">
    <location>
        <begin position="509"/>
        <end position="526"/>
    </location>
</feature>